<reference evidence="2 3" key="1">
    <citation type="submission" date="2024-04" db="EMBL/GenBank/DDBJ databases">
        <authorList>
            <person name="Rising A."/>
            <person name="Reimegard J."/>
            <person name="Sonavane S."/>
            <person name="Akerstrom W."/>
            <person name="Nylinder S."/>
            <person name="Hedman E."/>
            <person name="Kallberg Y."/>
        </authorList>
    </citation>
    <scope>NUCLEOTIDE SEQUENCE [LARGE SCALE GENOMIC DNA]</scope>
</reference>
<gene>
    <name evidence="2" type="ORF">LARSCL_LOCUS19692</name>
</gene>
<sequence>MMSKLSAAEKQRRYRERRKNDPVKEAENKRKDRERRKASRKSIKDMTPRERRHQRLEWKKDQRKSRAKKNKRCQSPSTTPESCVLPESQVTGSRKRGCKKVRRDRSEVVNENKKLKIEVQKLKRKIDGMRKQHKRKNGQNGL</sequence>
<evidence type="ECO:0000313" key="2">
    <source>
        <dbReference type="EMBL" id="CAL1296223.1"/>
    </source>
</evidence>
<keyword evidence="3" id="KW-1185">Reference proteome</keyword>
<evidence type="ECO:0000313" key="3">
    <source>
        <dbReference type="Proteomes" id="UP001497382"/>
    </source>
</evidence>
<feature type="compositionally biased region" description="Basic and acidic residues" evidence="1">
    <location>
        <begin position="18"/>
        <end position="31"/>
    </location>
</feature>
<name>A0AAV2BLK4_9ARAC</name>
<dbReference type="EMBL" id="CAXIEN010000392">
    <property type="protein sequence ID" value="CAL1296223.1"/>
    <property type="molecule type" value="Genomic_DNA"/>
</dbReference>
<proteinExistence type="predicted"/>
<feature type="compositionally biased region" description="Basic residues" evidence="1">
    <location>
        <begin position="32"/>
        <end position="41"/>
    </location>
</feature>
<feature type="compositionally biased region" description="Basic residues" evidence="1">
    <location>
        <begin position="93"/>
        <end position="103"/>
    </location>
</feature>
<comment type="caution">
    <text evidence="2">The sequence shown here is derived from an EMBL/GenBank/DDBJ whole genome shotgun (WGS) entry which is preliminary data.</text>
</comment>
<dbReference type="AlphaFoldDB" id="A0AAV2BLK4"/>
<protein>
    <submittedName>
        <fullName evidence="2">Uncharacterized protein</fullName>
    </submittedName>
</protein>
<feature type="compositionally biased region" description="Basic residues" evidence="1">
    <location>
        <begin position="61"/>
        <end position="72"/>
    </location>
</feature>
<dbReference type="Proteomes" id="UP001497382">
    <property type="component" value="Unassembled WGS sequence"/>
</dbReference>
<feature type="compositionally biased region" description="Basic and acidic residues" evidence="1">
    <location>
        <begin position="42"/>
        <end position="60"/>
    </location>
</feature>
<feature type="region of interest" description="Disordered" evidence="1">
    <location>
        <begin position="1"/>
        <end position="107"/>
    </location>
</feature>
<organism evidence="2 3">
    <name type="scientific">Larinioides sclopetarius</name>
    <dbReference type="NCBI Taxonomy" id="280406"/>
    <lineage>
        <taxon>Eukaryota</taxon>
        <taxon>Metazoa</taxon>
        <taxon>Ecdysozoa</taxon>
        <taxon>Arthropoda</taxon>
        <taxon>Chelicerata</taxon>
        <taxon>Arachnida</taxon>
        <taxon>Araneae</taxon>
        <taxon>Araneomorphae</taxon>
        <taxon>Entelegynae</taxon>
        <taxon>Araneoidea</taxon>
        <taxon>Araneidae</taxon>
        <taxon>Larinioides</taxon>
    </lineage>
</organism>
<evidence type="ECO:0000256" key="1">
    <source>
        <dbReference type="SAM" id="MobiDB-lite"/>
    </source>
</evidence>
<accession>A0AAV2BLK4</accession>